<dbReference type="Proteomes" id="UP000283269">
    <property type="component" value="Unassembled WGS sequence"/>
</dbReference>
<proteinExistence type="predicted"/>
<dbReference type="AlphaFoldDB" id="A0A409XQH3"/>
<reference evidence="1 2" key="1">
    <citation type="journal article" date="2018" name="Evol. Lett.">
        <title>Horizontal gene cluster transfer increased hallucinogenic mushroom diversity.</title>
        <authorList>
            <person name="Reynolds H.T."/>
            <person name="Vijayakumar V."/>
            <person name="Gluck-Thaler E."/>
            <person name="Korotkin H.B."/>
            <person name="Matheny P.B."/>
            <person name="Slot J.C."/>
        </authorList>
    </citation>
    <scope>NUCLEOTIDE SEQUENCE [LARGE SCALE GENOMIC DNA]</scope>
    <source>
        <strain evidence="1 2">2631</strain>
    </source>
</reference>
<name>A0A409XQH3_PSICY</name>
<sequence>MSKGFSARRIEYIKSIRAQAHKEGIIFKVALEEAKNTKAAKAVLLGWRTEEPPLSQRNIKGWSSDTLLIDDGDIQIYDEDVYDFRVDFSDVEKKHKTDMNVSLMDLARPAKRKGVAKDFEVIKKPLQGTLLDGEEFEIWEDDLLWEDDWEQIYNERRTDARRSYSSVLRGNDT</sequence>
<organism evidence="1 2">
    <name type="scientific">Psilocybe cyanescens</name>
    <dbReference type="NCBI Taxonomy" id="93625"/>
    <lineage>
        <taxon>Eukaryota</taxon>
        <taxon>Fungi</taxon>
        <taxon>Dikarya</taxon>
        <taxon>Basidiomycota</taxon>
        <taxon>Agaricomycotina</taxon>
        <taxon>Agaricomycetes</taxon>
        <taxon>Agaricomycetidae</taxon>
        <taxon>Agaricales</taxon>
        <taxon>Agaricineae</taxon>
        <taxon>Strophariaceae</taxon>
        <taxon>Psilocybe</taxon>
    </lineage>
</organism>
<dbReference type="EMBL" id="NHYD01000860">
    <property type="protein sequence ID" value="PPQ93052.1"/>
    <property type="molecule type" value="Genomic_DNA"/>
</dbReference>
<gene>
    <name evidence="1" type="ORF">CVT25_011928</name>
</gene>
<evidence type="ECO:0000313" key="1">
    <source>
        <dbReference type="EMBL" id="PPQ93052.1"/>
    </source>
</evidence>
<accession>A0A409XQH3</accession>
<comment type="caution">
    <text evidence="1">The sequence shown here is derived from an EMBL/GenBank/DDBJ whole genome shotgun (WGS) entry which is preliminary data.</text>
</comment>
<keyword evidence="2" id="KW-1185">Reference proteome</keyword>
<dbReference type="OrthoDB" id="2739946at2759"/>
<dbReference type="InParanoid" id="A0A409XQH3"/>
<protein>
    <submittedName>
        <fullName evidence="1">Uncharacterized protein</fullName>
    </submittedName>
</protein>
<dbReference type="STRING" id="93625.A0A409XQH3"/>
<evidence type="ECO:0000313" key="2">
    <source>
        <dbReference type="Proteomes" id="UP000283269"/>
    </source>
</evidence>